<dbReference type="InterPro" id="IPR034505">
    <property type="entry name" value="Coproporphyrinogen-III_oxidase"/>
</dbReference>
<dbReference type="PANTHER" id="PTHR13932">
    <property type="entry name" value="COPROPORPHYRINIGEN III OXIDASE"/>
    <property type="match status" value="1"/>
</dbReference>
<evidence type="ECO:0000256" key="5">
    <source>
        <dbReference type="ARBA" id="ARBA00022691"/>
    </source>
</evidence>
<dbReference type="NCBIfam" id="TIGR00539">
    <property type="entry name" value="hemN_rel"/>
    <property type="match status" value="1"/>
</dbReference>
<proteinExistence type="inferred from homology"/>
<dbReference type="PROSITE" id="PS51918">
    <property type="entry name" value="RADICAL_SAM"/>
    <property type="match status" value="1"/>
</dbReference>
<sequence length="386" mass="42879">MTEDPRGFGIYIHWPFCKAKCPYCDFNSHVRERIEEEVWRDSYRKELAHYAAMVPGRTVSSIFFGGGTPSLMNPATAEAVIDAVARHWRVANDIEVTLEANPTSVEAEKLRDFRRAGINRVSLGIQALDDADLKFLGRQHNQSEGLNALALAANTFERFTFDLIYARPGQTIEKWRAELRRALGFAADHISLYQLTIETGTVFEQAYARGDFVLPEEDVQAELYEMTAAILGDAGMADYEISNYAKPGSESRHNLTYWRYGDYVGIGPGAHGRLTIGGSKFATRQHRAPERWLEMVADGGHATRQHERVDVAARISELTMMGLRLAEGIPLARFEAEAGRPFADCLDGAALRRLGEGGFLEVQEGRLIATAAGRQRLDAVLGDLLG</sequence>
<accession>A0ABU5DX33</accession>
<keyword evidence="10" id="KW-0004">4Fe-4S</keyword>
<dbReference type="CDD" id="cd01335">
    <property type="entry name" value="Radical_SAM"/>
    <property type="match status" value="1"/>
</dbReference>
<dbReference type="PANTHER" id="PTHR13932:SF5">
    <property type="entry name" value="RADICAL S-ADENOSYL METHIONINE DOMAIN-CONTAINING PROTEIN 1, MITOCHONDRIAL"/>
    <property type="match status" value="1"/>
</dbReference>
<evidence type="ECO:0000256" key="10">
    <source>
        <dbReference type="RuleBase" id="RU364116"/>
    </source>
</evidence>
<dbReference type="InterPro" id="IPR058240">
    <property type="entry name" value="rSAM_sf"/>
</dbReference>
<evidence type="ECO:0000313" key="13">
    <source>
        <dbReference type="Proteomes" id="UP001271769"/>
    </source>
</evidence>
<dbReference type="SFLD" id="SFLDS00029">
    <property type="entry name" value="Radical_SAM"/>
    <property type="match status" value="1"/>
</dbReference>
<keyword evidence="8 10" id="KW-0411">Iron-sulfur</keyword>
<evidence type="ECO:0000256" key="7">
    <source>
        <dbReference type="ARBA" id="ARBA00023004"/>
    </source>
</evidence>
<evidence type="ECO:0000256" key="6">
    <source>
        <dbReference type="ARBA" id="ARBA00022723"/>
    </source>
</evidence>
<dbReference type="SFLD" id="SFLDG01065">
    <property type="entry name" value="anaerobic_coproporphyrinogen-I"/>
    <property type="match status" value="1"/>
</dbReference>
<comment type="similarity">
    <text evidence="2">Belongs to the anaerobic coproporphyrinogen-III oxidase family. HemW subfamily.</text>
</comment>
<dbReference type="Pfam" id="PF04055">
    <property type="entry name" value="Radical_SAM"/>
    <property type="match status" value="1"/>
</dbReference>
<evidence type="ECO:0000256" key="4">
    <source>
        <dbReference type="ARBA" id="ARBA00022617"/>
    </source>
</evidence>
<dbReference type="SFLD" id="SFLDF00562">
    <property type="entry name" value="HemN-like__clustered_with_heat"/>
    <property type="match status" value="1"/>
</dbReference>
<evidence type="ECO:0000256" key="1">
    <source>
        <dbReference type="ARBA" id="ARBA00001966"/>
    </source>
</evidence>
<evidence type="ECO:0000259" key="11">
    <source>
        <dbReference type="PROSITE" id="PS51918"/>
    </source>
</evidence>
<dbReference type="SUPFAM" id="SSF102114">
    <property type="entry name" value="Radical SAM enzymes"/>
    <property type="match status" value="1"/>
</dbReference>
<keyword evidence="13" id="KW-1185">Reference proteome</keyword>
<comment type="caution">
    <text evidence="12">The sequence shown here is derived from an EMBL/GenBank/DDBJ whole genome shotgun (WGS) entry which is preliminary data.</text>
</comment>
<dbReference type="InterPro" id="IPR004559">
    <property type="entry name" value="HemW-like"/>
</dbReference>
<dbReference type="Proteomes" id="UP001271769">
    <property type="component" value="Unassembled WGS sequence"/>
</dbReference>
<comment type="cofactor">
    <cofactor evidence="1">
        <name>[4Fe-4S] cluster</name>
        <dbReference type="ChEBI" id="CHEBI:49883"/>
    </cofactor>
</comment>
<comment type="subcellular location">
    <subcellularLocation>
        <location evidence="10">Cytoplasm</location>
    </subcellularLocation>
</comment>
<gene>
    <name evidence="12" type="primary">hemW</name>
    <name evidence="12" type="ORF">SMD31_07890</name>
</gene>
<keyword evidence="9 10" id="KW-0143">Chaperone</keyword>
<feature type="domain" description="Radical SAM core" evidence="11">
    <location>
        <begin position="2"/>
        <end position="237"/>
    </location>
</feature>
<dbReference type="Gene3D" id="3.20.20.70">
    <property type="entry name" value="Aldolase class I"/>
    <property type="match status" value="1"/>
</dbReference>
<dbReference type="InterPro" id="IPR010723">
    <property type="entry name" value="HemN_C"/>
</dbReference>
<dbReference type="RefSeq" id="WP_320500263.1">
    <property type="nucleotide sequence ID" value="NZ_JAXCLX010000001.1"/>
</dbReference>
<protein>
    <recommendedName>
        <fullName evidence="3 10">Heme chaperone HemW</fullName>
    </recommendedName>
</protein>
<keyword evidence="10" id="KW-0963">Cytoplasm</keyword>
<keyword evidence="5 10" id="KW-0949">S-adenosyl-L-methionine</keyword>
<dbReference type="InterPro" id="IPR013785">
    <property type="entry name" value="Aldolase_TIM"/>
</dbReference>
<dbReference type="Pfam" id="PF06969">
    <property type="entry name" value="HemN_C"/>
    <property type="match status" value="1"/>
</dbReference>
<keyword evidence="6 10" id="KW-0479">Metal-binding</keyword>
<organism evidence="12 13">
    <name type="scientific">Dongia rigui</name>
    <dbReference type="NCBI Taxonomy" id="940149"/>
    <lineage>
        <taxon>Bacteria</taxon>
        <taxon>Pseudomonadati</taxon>
        <taxon>Pseudomonadota</taxon>
        <taxon>Alphaproteobacteria</taxon>
        <taxon>Rhodospirillales</taxon>
        <taxon>Dongiaceae</taxon>
        <taxon>Dongia</taxon>
    </lineage>
</organism>
<name>A0ABU5DX33_9PROT</name>
<dbReference type="EMBL" id="JAXCLX010000001">
    <property type="protein sequence ID" value="MDY0871839.1"/>
    <property type="molecule type" value="Genomic_DNA"/>
</dbReference>
<reference evidence="12 13" key="1">
    <citation type="journal article" date="2013" name="Antonie Van Leeuwenhoek">
        <title>Dongia rigui sp. nov., isolated from freshwater of a large wetland in Korea.</title>
        <authorList>
            <person name="Baik K.S."/>
            <person name="Hwang Y.M."/>
            <person name="Choi J.S."/>
            <person name="Kwon J."/>
            <person name="Seong C.N."/>
        </authorList>
    </citation>
    <scope>NUCLEOTIDE SEQUENCE [LARGE SCALE GENOMIC DNA]</scope>
    <source>
        <strain evidence="12 13">04SU4-P</strain>
    </source>
</reference>
<keyword evidence="7 10" id="KW-0408">Iron</keyword>
<evidence type="ECO:0000256" key="2">
    <source>
        <dbReference type="ARBA" id="ARBA00006100"/>
    </source>
</evidence>
<evidence type="ECO:0000313" key="12">
    <source>
        <dbReference type="EMBL" id="MDY0871839.1"/>
    </source>
</evidence>
<dbReference type="SMART" id="SM00729">
    <property type="entry name" value="Elp3"/>
    <property type="match status" value="1"/>
</dbReference>
<dbReference type="SFLD" id="SFLDF00288">
    <property type="entry name" value="HemN-like__clustered_with_nucl"/>
    <property type="match status" value="1"/>
</dbReference>
<evidence type="ECO:0000256" key="8">
    <source>
        <dbReference type="ARBA" id="ARBA00023014"/>
    </source>
</evidence>
<keyword evidence="4 10" id="KW-0349">Heme</keyword>
<dbReference type="InterPro" id="IPR007197">
    <property type="entry name" value="rSAM"/>
</dbReference>
<evidence type="ECO:0000256" key="3">
    <source>
        <dbReference type="ARBA" id="ARBA00017228"/>
    </source>
</evidence>
<comment type="function">
    <text evidence="10">Probably acts as a heme chaperone, transferring heme to an unknown acceptor. Binds one molecule of heme per monomer, possibly covalently. Binds 1 [4Fe-4S] cluster. The cluster is coordinated with 3 cysteines and an exchangeable S-adenosyl-L-methionine.</text>
</comment>
<dbReference type="InterPro" id="IPR006638">
    <property type="entry name" value="Elp3/MiaA/NifB-like_rSAM"/>
</dbReference>
<evidence type="ECO:0000256" key="9">
    <source>
        <dbReference type="ARBA" id="ARBA00023186"/>
    </source>
</evidence>